<organism evidence="3 4">
    <name type="scientific">Acanthochromis polyacanthus</name>
    <name type="common">spiny chromis</name>
    <dbReference type="NCBI Taxonomy" id="80966"/>
    <lineage>
        <taxon>Eukaryota</taxon>
        <taxon>Metazoa</taxon>
        <taxon>Chordata</taxon>
        <taxon>Craniata</taxon>
        <taxon>Vertebrata</taxon>
        <taxon>Euteleostomi</taxon>
        <taxon>Actinopterygii</taxon>
        <taxon>Neopterygii</taxon>
        <taxon>Teleostei</taxon>
        <taxon>Neoteleostei</taxon>
        <taxon>Acanthomorphata</taxon>
        <taxon>Ovalentaria</taxon>
        <taxon>Pomacentridae</taxon>
        <taxon>Acanthochromis</taxon>
    </lineage>
</organism>
<feature type="domain" description="Thioredoxin-like fold" evidence="2">
    <location>
        <begin position="8"/>
        <end position="95"/>
    </location>
</feature>
<evidence type="ECO:0000313" key="4">
    <source>
        <dbReference type="Proteomes" id="UP000257200"/>
    </source>
</evidence>
<evidence type="ECO:0000259" key="2">
    <source>
        <dbReference type="Pfam" id="PF17172"/>
    </source>
</evidence>
<reference evidence="3" key="1">
    <citation type="submission" date="2025-08" db="UniProtKB">
        <authorList>
            <consortium name="Ensembl"/>
        </authorList>
    </citation>
    <scope>IDENTIFICATION</scope>
</reference>
<dbReference type="SUPFAM" id="SSF47616">
    <property type="entry name" value="GST C-terminal domain-like"/>
    <property type="match status" value="1"/>
</dbReference>
<dbReference type="Pfam" id="PF17171">
    <property type="entry name" value="GST_C_6"/>
    <property type="match status" value="1"/>
</dbReference>
<dbReference type="FunCoup" id="A0A3Q1EUA0">
    <property type="interactions" value="1643"/>
</dbReference>
<proteinExistence type="predicted"/>
<dbReference type="PANTHER" id="PTHR12289:SF38">
    <property type="entry name" value="METAXIN-2"/>
    <property type="match status" value="1"/>
</dbReference>
<sequence length="211" mass="23838">MKIERVNYMKHNSINYQPETFSPSSAPVSGKIPFIHVGNQVVSELGPIVQFTKAKGHSLSDGLDDVQRAEMKAYMELVNNMLLTAELYVQWCDDATAAEVCSSSGLSLKYIWFVSGLLQVYFRFTSGLGNVSRVYEDVSQCCQALSQRLGTQPYFFNKQPTELDALVFGHLFTILTTRLTSSELAERIKSYSNLLSFCKRIEQSYFYDKSS</sequence>
<dbReference type="GO" id="GO:0001401">
    <property type="term" value="C:SAM complex"/>
    <property type="evidence" value="ECO:0007669"/>
    <property type="project" value="TreeGrafter"/>
</dbReference>
<dbReference type="AlphaFoldDB" id="A0A3Q1EUA0"/>
<dbReference type="InterPro" id="IPR012336">
    <property type="entry name" value="Thioredoxin-like_fold"/>
</dbReference>
<dbReference type="Proteomes" id="UP000257200">
    <property type="component" value="Unplaced"/>
</dbReference>
<evidence type="ECO:0000313" key="3">
    <source>
        <dbReference type="Ensembl" id="ENSAPOP00000008691.1"/>
    </source>
</evidence>
<dbReference type="InterPro" id="IPR036282">
    <property type="entry name" value="Glutathione-S-Trfase_C_sf"/>
</dbReference>
<dbReference type="InterPro" id="IPR033468">
    <property type="entry name" value="Metaxin_GST"/>
</dbReference>
<dbReference type="Gene3D" id="1.20.1050.10">
    <property type="match status" value="1"/>
</dbReference>
<feature type="domain" description="Metaxin glutathione S-transferase" evidence="1">
    <location>
        <begin position="139"/>
        <end position="201"/>
    </location>
</feature>
<dbReference type="Pfam" id="PF17172">
    <property type="entry name" value="GST_N_4"/>
    <property type="match status" value="1"/>
</dbReference>
<reference evidence="3" key="2">
    <citation type="submission" date="2025-09" db="UniProtKB">
        <authorList>
            <consortium name="Ensembl"/>
        </authorList>
    </citation>
    <scope>IDENTIFICATION</scope>
</reference>
<dbReference type="PANTHER" id="PTHR12289">
    <property type="entry name" value="METAXIN RELATED"/>
    <property type="match status" value="1"/>
</dbReference>
<dbReference type="InterPro" id="IPR050931">
    <property type="entry name" value="Mito_Protein_Transport_Metaxin"/>
</dbReference>
<evidence type="ECO:0000259" key="1">
    <source>
        <dbReference type="Pfam" id="PF17171"/>
    </source>
</evidence>
<dbReference type="InParanoid" id="A0A3Q1EUA0"/>
<dbReference type="STRING" id="80966.ENSAPOP00000008691"/>
<protein>
    <submittedName>
        <fullName evidence="3">Metaxin 2</fullName>
    </submittedName>
</protein>
<dbReference type="GO" id="GO:0007005">
    <property type="term" value="P:mitochondrion organization"/>
    <property type="evidence" value="ECO:0007669"/>
    <property type="project" value="TreeGrafter"/>
</dbReference>
<dbReference type="Ensembl" id="ENSAPOT00000002814.1">
    <property type="protein sequence ID" value="ENSAPOP00000008691.1"/>
    <property type="gene ID" value="ENSAPOG00000010963.1"/>
</dbReference>
<keyword evidence="4" id="KW-1185">Reference proteome</keyword>
<dbReference type="GeneTree" id="ENSGT00950000182919"/>
<accession>A0A3Q1EUA0</accession>
<name>A0A3Q1EUA0_9TELE</name>